<dbReference type="PANTHER" id="PTHR46797:SF1">
    <property type="entry name" value="METHYLPHOSPHONATE SYNTHASE"/>
    <property type="match status" value="1"/>
</dbReference>
<reference evidence="3 4" key="1">
    <citation type="submission" date="2018-11" db="EMBL/GenBank/DDBJ databases">
        <authorList>
            <consortium name="Pathogen Informatics"/>
        </authorList>
    </citation>
    <scope>NUCLEOTIDE SEQUENCE [LARGE SCALE GENOMIC DNA]</scope>
    <source>
        <strain evidence="3 4">NCTC10913</strain>
    </source>
</reference>
<dbReference type="InterPro" id="IPR001387">
    <property type="entry name" value="Cro/C1-type_HTH"/>
</dbReference>
<protein>
    <submittedName>
        <fullName evidence="3">MerR family transcriptional regulator</fullName>
    </submittedName>
</protein>
<comment type="caution">
    <text evidence="3">The sequence shown here is derived from an EMBL/GenBank/DDBJ whole genome shotgun (WGS) entry which is preliminary data.</text>
</comment>
<dbReference type="RefSeq" id="WP_125150220.1">
    <property type="nucleotide sequence ID" value="NZ_UYIN01000024.1"/>
</dbReference>
<dbReference type="SUPFAM" id="SSF47413">
    <property type="entry name" value="lambda repressor-like DNA-binding domains"/>
    <property type="match status" value="1"/>
</dbReference>
<feature type="domain" description="HTH cro/C1-type" evidence="2">
    <location>
        <begin position="7"/>
        <end position="61"/>
    </location>
</feature>
<dbReference type="InterPro" id="IPR050807">
    <property type="entry name" value="TransReg_Diox_bact_type"/>
</dbReference>
<dbReference type="CDD" id="cd00093">
    <property type="entry name" value="HTH_XRE"/>
    <property type="match status" value="1"/>
</dbReference>
<dbReference type="PROSITE" id="PS50943">
    <property type="entry name" value="HTH_CROC1"/>
    <property type="match status" value="1"/>
</dbReference>
<dbReference type="SMART" id="SM00530">
    <property type="entry name" value="HTH_XRE"/>
    <property type="match status" value="1"/>
</dbReference>
<sequence>MNTYKQLKELRKSKGKTTYELSELTGIPQSTISKMENGKRRIDSDSLQKITRALQVPIGTVFAEEFDAKYDTKQLKEECSLYETGAFKTAEAAMQFILSQPSIMAYGGFDINKLSDQDKIDFANDLLSQLKLLGLKYNK</sequence>
<evidence type="ECO:0000256" key="1">
    <source>
        <dbReference type="ARBA" id="ARBA00023125"/>
    </source>
</evidence>
<dbReference type="Gene3D" id="1.10.260.40">
    <property type="entry name" value="lambda repressor-like DNA-binding domains"/>
    <property type="match status" value="1"/>
</dbReference>
<keyword evidence="1" id="KW-0238">DNA-binding</keyword>
<gene>
    <name evidence="3" type="ORF">NCTC10913_04908</name>
</gene>
<organism evidence="3 4">
    <name type="scientific">Clostridium carnis</name>
    <dbReference type="NCBI Taxonomy" id="1530"/>
    <lineage>
        <taxon>Bacteria</taxon>
        <taxon>Bacillati</taxon>
        <taxon>Bacillota</taxon>
        <taxon>Clostridia</taxon>
        <taxon>Eubacteriales</taxon>
        <taxon>Clostridiaceae</taxon>
        <taxon>Clostridium</taxon>
    </lineage>
</organism>
<accession>A0ABY6T0T2</accession>
<dbReference type="EMBL" id="UYIN01000024">
    <property type="protein sequence ID" value="VDG74661.1"/>
    <property type="molecule type" value="Genomic_DNA"/>
</dbReference>
<keyword evidence="4" id="KW-1185">Reference proteome</keyword>
<name>A0ABY6T0T2_9CLOT</name>
<proteinExistence type="predicted"/>
<dbReference type="InterPro" id="IPR010982">
    <property type="entry name" value="Lambda_DNA-bd_dom_sf"/>
</dbReference>
<dbReference type="PANTHER" id="PTHR46797">
    <property type="entry name" value="HTH-TYPE TRANSCRIPTIONAL REGULATOR"/>
    <property type="match status" value="1"/>
</dbReference>
<evidence type="ECO:0000313" key="3">
    <source>
        <dbReference type="EMBL" id="VDG74661.1"/>
    </source>
</evidence>
<dbReference type="Pfam" id="PF01381">
    <property type="entry name" value="HTH_3"/>
    <property type="match status" value="1"/>
</dbReference>
<evidence type="ECO:0000313" key="4">
    <source>
        <dbReference type="Proteomes" id="UP000277570"/>
    </source>
</evidence>
<dbReference type="Proteomes" id="UP000277570">
    <property type="component" value="Unassembled WGS sequence"/>
</dbReference>
<evidence type="ECO:0000259" key="2">
    <source>
        <dbReference type="PROSITE" id="PS50943"/>
    </source>
</evidence>